<keyword evidence="1" id="KW-0175">Coiled coil</keyword>
<reference evidence="3" key="1">
    <citation type="submission" date="2022-06" db="EMBL/GenBank/DDBJ databases">
        <authorList>
            <person name="Goudenege D."/>
            <person name="Le Roux F."/>
        </authorList>
    </citation>
    <scope>NUCLEOTIDE SEQUENCE</scope>
    <source>
        <strain evidence="3">12-063</strain>
    </source>
</reference>
<feature type="transmembrane region" description="Helical" evidence="2">
    <location>
        <begin position="38"/>
        <end position="59"/>
    </location>
</feature>
<keyword evidence="2" id="KW-1133">Transmembrane helix</keyword>
<accession>A0ABM9FVG5</accession>
<dbReference type="Proteomes" id="UP001152658">
    <property type="component" value="Unassembled WGS sequence"/>
</dbReference>
<sequence>MKLEKIGISLTVLWFTVIVALIFVTWPDAKALELNEWGDFLAGIFAPVAFLWLIVGYNLQRHELSLNTKALEVQGLELQRQAAELEKQTKFQEIQAELAEQTSSDLRRKQHLKSLGLGEHWENRSSLENNN</sequence>
<evidence type="ECO:0000256" key="2">
    <source>
        <dbReference type="SAM" id="Phobius"/>
    </source>
</evidence>
<feature type="transmembrane region" description="Helical" evidence="2">
    <location>
        <begin position="7"/>
        <end position="26"/>
    </location>
</feature>
<name>A0ABM9FVG5_9VIBR</name>
<keyword evidence="2" id="KW-0472">Membrane</keyword>
<gene>
    <name evidence="3" type="ORF">VAE063_990052</name>
</gene>
<protein>
    <submittedName>
        <fullName evidence="3">Uncharacterized protein</fullName>
    </submittedName>
</protein>
<dbReference type="EMBL" id="CALYLK010000140">
    <property type="protein sequence ID" value="CAH8241932.1"/>
    <property type="molecule type" value="Genomic_DNA"/>
</dbReference>
<organism evidence="3 4">
    <name type="scientific">Vibrio aestuarianus</name>
    <dbReference type="NCBI Taxonomy" id="28171"/>
    <lineage>
        <taxon>Bacteria</taxon>
        <taxon>Pseudomonadati</taxon>
        <taxon>Pseudomonadota</taxon>
        <taxon>Gammaproteobacteria</taxon>
        <taxon>Vibrionales</taxon>
        <taxon>Vibrionaceae</taxon>
        <taxon>Vibrio</taxon>
    </lineage>
</organism>
<keyword evidence="2" id="KW-0812">Transmembrane</keyword>
<comment type="caution">
    <text evidence="3">The sequence shown here is derived from an EMBL/GenBank/DDBJ whole genome shotgun (WGS) entry which is preliminary data.</text>
</comment>
<proteinExistence type="predicted"/>
<evidence type="ECO:0000313" key="3">
    <source>
        <dbReference type="EMBL" id="CAH8241932.1"/>
    </source>
</evidence>
<dbReference type="RefSeq" id="WP_203486896.1">
    <property type="nucleotide sequence ID" value="NZ_CALYLA010000024.1"/>
</dbReference>
<evidence type="ECO:0000313" key="4">
    <source>
        <dbReference type="Proteomes" id="UP001152658"/>
    </source>
</evidence>
<feature type="coiled-coil region" evidence="1">
    <location>
        <begin position="66"/>
        <end position="102"/>
    </location>
</feature>
<keyword evidence="4" id="KW-1185">Reference proteome</keyword>
<evidence type="ECO:0000256" key="1">
    <source>
        <dbReference type="SAM" id="Coils"/>
    </source>
</evidence>